<dbReference type="AlphaFoldDB" id="A0A844GX00"/>
<dbReference type="GO" id="GO:0043571">
    <property type="term" value="P:maintenance of CRISPR repeat elements"/>
    <property type="evidence" value="ECO:0007669"/>
    <property type="project" value="UniProtKB-UniRule"/>
</dbReference>
<dbReference type="Gene3D" id="3.100.10.20">
    <property type="entry name" value="CRISPR-associated endonuclease Cas1, N-terminal domain"/>
    <property type="match status" value="1"/>
</dbReference>
<keyword evidence="8 10" id="KW-0464">Manganese</keyword>
<accession>A0A844GX00</accession>
<dbReference type="Gene3D" id="1.20.120.920">
    <property type="entry name" value="CRISPR-associated endonuclease Cas1, C-terminal domain"/>
    <property type="match status" value="1"/>
</dbReference>
<feature type="binding site" evidence="10">
    <location>
        <position position="160"/>
    </location>
    <ligand>
        <name>Mn(2+)</name>
        <dbReference type="ChEBI" id="CHEBI:29035"/>
    </ligand>
</feature>
<sequence length="335" mass="38596">MTALYLTEPGTKVHYKNQTFTIKKNQTYTCRLSELELLVILPGVQLTDAVISALLDQGIEAIFLRQDGQFRGRLQASFPSNPLIRLAQYRTVETSFGLAFAQKFAYGKIRNQRALLQIKNRATKGKIAQLSESIDTINVYQLQLKNIDKPRTRDELMGIEGISARSYYQALQHFFPPHWQFNGRNRRPPKDPINALLSWGYGVLLARIFAVCVKAGLDPYLGFFHSIQPYRPNLVLDLMEEFRPILVDYAVISLIQSQMLDIADFQPSSDGQGIWLSVTAKKLLLRELEERMNQYLLYPPQNRKLKLNQIFLEQARMLARCLLESSLDYEPFFIK</sequence>
<dbReference type="PANTHER" id="PTHR34353">
    <property type="entry name" value="CRISPR-ASSOCIATED ENDONUCLEASE CAS1 1"/>
    <property type="match status" value="1"/>
</dbReference>
<evidence type="ECO:0000313" key="12">
    <source>
        <dbReference type="Proteomes" id="UP000437131"/>
    </source>
</evidence>
<evidence type="ECO:0000313" key="11">
    <source>
        <dbReference type="EMBL" id="MTF40720.1"/>
    </source>
</evidence>
<keyword evidence="6 10" id="KW-0051">Antiviral defense</keyword>
<feature type="binding site" evidence="10">
    <location>
        <position position="225"/>
    </location>
    <ligand>
        <name>Mn(2+)</name>
        <dbReference type="ChEBI" id="CHEBI:29035"/>
    </ligand>
</feature>
<evidence type="ECO:0000256" key="4">
    <source>
        <dbReference type="ARBA" id="ARBA00022801"/>
    </source>
</evidence>
<evidence type="ECO:0000256" key="9">
    <source>
        <dbReference type="ARBA" id="ARBA00038592"/>
    </source>
</evidence>
<dbReference type="GO" id="GO:0003677">
    <property type="term" value="F:DNA binding"/>
    <property type="evidence" value="ECO:0007669"/>
    <property type="project" value="UniProtKB-KW"/>
</dbReference>
<comment type="similarity">
    <text evidence="10">Belongs to the CRISPR-associated endonuclease Cas1 family.</text>
</comment>
<dbReference type="GO" id="GO:0004519">
    <property type="term" value="F:endonuclease activity"/>
    <property type="evidence" value="ECO:0007669"/>
    <property type="project" value="UniProtKB-UniRule"/>
</dbReference>
<keyword evidence="5 10" id="KW-0460">Magnesium</keyword>
<proteinExistence type="inferred from homology"/>
<dbReference type="GO" id="GO:0046872">
    <property type="term" value="F:metal ion binding"/>
    <property type="evidence" value="ECO:0007669"/>
    <property type="project" value="UniProtKB-UniRule"/>
</dbReference>
<keyword evidence="2 10" id="KW-0479">Metal-binding</keyword>
<dbReference type="Pfam" id="PF01867">
    <property type="entry name" value="Cas_Cas1"/>
    <property type="match status" value="1"/>
</dbReference>
<evidence type="ECO:0000256" key="2">
    <source>
        <dbReference type="ARBA" id="ARBA00022723"/>
    </source>
</evidence>
<evidence type="ECO:0000256" key="10">
    <source>
        <dbReference type="HAMAP-Rule" id="MF_01470"/>
    </source>
</evidence>
<dbReference type="RefSeq" id="WP_155084767.1">
    <property type="nucleotide sequence ID" value="NZ_WMIA01000045.1"/>
</dbReference>
<comment type="function">
    <text evidence="10">CRISPR (clustered regularly interspaced short palindromic repeat), is an adaptive immune system that provides protection against mobile genetic elements (viruses, transposable elements and conjugative plasmids). CRISPR clusters contain spacers, sequences complementary to antecedent mobile elements, and target invading nucleic acids. CRISPR clusters are transcribed and processed into CRISPR RNA (crRNA). Acts as a dsDNA endonuclease. Involved in the integration of spacer DNA into the CRISPR cassette.</text>
</comment>
<evidence type="ECO:0000256" key="1">
    <source>
        <dbReference type="ARBA" id="ARBA00022722"/>
    </source>
</evidence>
<name>A0A844GX00_9CHRO</name>
<evidence type="ECO:0000256" key="5">
    <source>
        <dbReference type="ARBA" id="ARBA00022842"/>
    </source>
</evidence>
<feature type="binding site" evidence="10">
    <location>
        <position position="240"/>
    </location>
    <ligand>
        <name>Mn(2+)</name>
        <dbReference type="ChEBI" id="CHEBI:29035"/>
    </ligand>
</feature>
<gene>
    <name evidence="10 11" type="primary">cas1</name>
    <name evidence="11" type="ORF">GGC33_17580</name>
</gene>
<dbReference type="InterPro" id="IPR042211">
    <property type="entry name" value="CRISPR-assoc_Cas1_N"/>
</dbReference>
<keyword evidence="1 10" id="KW-0540">Nuclease</keyword>
<dbReference type="GO" id="GO:0016787">
    <property type="term" value="F:hydrolase activity"/>
    <property type="evidence" value="ECO:0007669"/>
    <property type="project" value="UniProtKB-KW"/>
</dbReference>
<dbReference type="HAMAP" id="MF_01470">
    <property type="entry name" value="Cas1"/>
    <property type="match status" value="1"/>
</dbReference>
<comment type="caution">
    <text evidence="11">The sequence shown here is derived from an EMBL/GenBank/DDBJ whole genome shotgun (WGS) entry which is preliminary data.</text>
</comment>
<dbReference type="InterPro" id="IPR042206">
    <property type="entry name" value="CRISPR-assoc_Cas1_C"/>
</dbReference>
<keyword evidence="4 10" id="KW-0378">Hydrolase</keyword>
<dbReference type="PANTHER" id="PTHR34353:SF2">
    <property type="entry name" value="CRISPR-ASSOCIATED ENDONUCLEASE CAS1 1"/>
    <property type="match status" value="1"/>
</dbReference>
<dbReference type="CDD" id="cd09634">
    <property type="entry name" value="Cas1_I-II-III"/>
    <property type="match status" value="1"/>
</dbReference>
<dbReference type="EC" id="3.1.-.-" evidence="10"/>
<evidence type="ECO:0000256" key="7">
    <source>
        <dbReference type="ARBA" id="ARBA00023125"/>
    </source>
</evidence>
<reference evidence="11 12" key="1">
    <citation type="submission" date="2019-11" db="EMBL/GenBank/DDBJ databases">
        <title>Isolation of a new High Light Tolerant Cyanobacteria.</title>
        <authorList>
            <person name="Dobson Z."/>
            <person name="Vaughn N."/>
            <person name="Vaughn M."/>
            <person name="Fromme P."/>
            <person name="Mazor Y."/>
        </authorList>
    </citation>
    <scope>NUCLEOTIDE SEQUENCE [LARGE SCALE GENOMIC DNA]</scope>
    <source>
        <strain evidence="11 12">0216</strain>
    </source>
</reference>
<evidence type="ECO:0000256" key="8">
    <source>
        <dbReference type="ARBA" id="ARBA00023211"/>
    </source>
</evidence>
<protein>
    <recommendedName>
        <fullName evidence="10">CRISPR-associated endonuclease Cas1</fullName>
        <ecNumber evidence="10">3.1.-.-</ecNumber>
    </recommendedName>
</protein>
<dbReference type="EMBL" id="WMIA01000045">
    <property type="protein sequence ID" value="MTF40720.1"/>
    <property type="molecule type" value="Genomic_DNA"/>
</dbReference>
<dbReference type="InterPro" id="IPR002729">
    <property type="entry name" value="CRISPR-assoc_Cas1"/>
</dbReference>
<evidence type="ECO:0000256" key="3">
    <source>
        <dbReference type="ARBA" id="ARBA00022759"/>
    </source>
</evidence>
<comment type="subunit">
    <text evidence="9 10">Homodimer, forms a heterotetramer with a Cas2 homodimer.</text>
</comment>
<comment type="cofactor">
    <cofactor evidence="10">
        <name>Mg(2+)</name>
        <dbReference type="ChEBI" id="CHEBI:18420"/>
    </cofactor>
    <cofactor evidence="10">
        <name>Mn(2+)</name>
        <dbReference type="ChEBI" id="CHEBI:29035"/>
    </cofactor>
</comment>
<evidence type="ECO:0000256" key="6">
    <source>
        <dbReference type="ARBA" id="ARBA00023118"/>
    </source>
</evidence>
<dbReference type="InterPro" id="IPR050646">
    <property type="entry name" value="Cas1"/>
</dbReference>
<dbReference type="NCBIfam" id="TIGR00287">
    <property type="entry name" value="cas1"/>
    <property type="match status" value="1"/>
</dbReference>
<keyword evidence="7 10" id="KW-0238">DNA-binding</keyword>
<dbReference type="GO" id="GO:0051607">
    <property type="term" value="P:defense response to virus"/>
    <property type="evidence" value="ECO:0007669"/>
    <property type="project" value="UniProtKB-UniRule"/>
</dbReference>
<organism evidence="11 12">
    <name type="scientific">Cyanobacterium aponinum 0216</name>
    <dbReference type="NCBI Taxonomy" id="2676140"/>
    <lineage>
        <taxon>Bacteria</taxon>
        <taxon>Bacillati</taxon>
        <taxon>Cyanobacteriota</taxon>
        <taxon>Cyanophyceae</taxon>
        <taxon>Oscillatoriophycideae</taxon>
        <taxon>Chroococcales</taxon>
        <taxon>Geminocystaceae</taxon>
        <taxon>Cyanobacterium</taxon>
    </lineage>
</organism>
<dbReference type="Proteomes" id="UP000437131">
    <property type="component" value="Unassembled WGS sequence"/>
</dbReference>
<keyword evidence="3 10" id="KW-0255">Endonuclease</keyword>